<dbReference type="STRING" id="241244.ATY39_11875"/>
<organism evidence="1 2">
    <name type="scientific">Rummeliibacillus stabekisii</name>
    <dbReference type="NCBI Taxonomy" id="241244"/>
    <lineage>
        <taxon>Bacteria</taxon>
        <taxon>Bacillati</taxon>
        <taxon>Bacillota</taxon>
        <taxon>Bacilli</taxon>
        <taxon>Bacillales</taxon>
        <taxon>Caryophanaceae</taxon>
        <taxon>Rummeliibacillus</taxon>
    </lineage>
</organism>
<dbReference type="AlphaFoldDB" id="A0A143HE89"/>
<reference evidence="1 2" key="1">
    <citation type="journal article" date="2016" name="Genome Announc.">
        <title>Whole-Genome Sequence of Rummeliibacillus stabekisii Strain PP9 Isolated from Antarctic Soil.</title>
        <authorList>
            <person name="da Mota F.F."/>
            <person name="Vollu R.E."/>
            <person name="Jurelevicius D."/>
            <person name="Seldin L."/>
        </authorList>
    </citation>
    <scope>NUCLEOTIDE SEQUENCE [LARGE SCALE GENOMIC DNA]</scope>
    <source>
        <strain evidence="1 2">PP9</strain>
    </source>
</reference>
<evidence type="ECO:0000313" key="1">
    <source>
        <dbReference type="EMBL" id="AMX00059.1"/>
    </source>
</evidence>
<dbReference type="EMBL" id="CP014806">
    <property type="protein sequence ID" value="AMX00059.1"/>
    <property type="molecule type" value="Genomic_DNA"/>
</dbReference>
<name>A0A143HE89_9BACL</name>
<evidence type="ECO:0000313" key="2">
    <source>
        <dbReference type="Proteomes" id="UP000076021"/>
    </source>
</evidence>
<sequence length="115" mass="13283">MNMKKKSQAYFKLSADDVLSIVNNYLEEKISWGAYNSKLSFILDDDKDIRVIAAYGDINDQSIDTINLEELDKEIDFNGEVSTLPDSSLLKPQDFQTREKVRKRIEELKKDIGDF</sequence>
<keyword evidence="2" id="KW-1185">Reference proteome</keyword>
<proteinExistence type="predicted"/>
<reference evidence="2" key="2">
    <citation type="submission" date="2016-03" db="EMBL/GenBank/DDBJ databases">
        <authorList>
            <person name="Ploux O."/>
        </authorList>
    </citation>
    <scope>NUCLEOTIDE SEQUENCE [LARGE SCALE GENOMIC DNA]</scope>
    <source>
        <strain evidence="2">PP9</strain>
    </source>
</reference>
<dbReference type="Proteomes" id="UP000076021">
    <property type="component" value="Chromosome"/>
</dbReference>
<dbReference type="KEGG" id="rst:ATY39_11875"/>
<gene>
    <name evidence="1" type="ORF">ATY39_11875</name>
</gene>
<accession>A0A143HE89</accession>
<protein>
    <submittedName>
        <fullName evidence="1">Uncharacterized protein</fullName>
    </submittedName>
</protein>